<dbReference type="AlphaFoldDB" id="A0A4Z0ZWK4"/>
<dbReference type="RefSeq" id="WP_135645023.1">
    <property type="nucleotide sequence ID" value="NZ_RQGH01000035.1"/>
</dbReference>
<accession>A0A4Z0ZWK4</accession>
<keyword evidence="3" id="KW-1185">Reference proteome</keyword>
<proteinExistence type="predicted"/>
<gene>
    <name evidence="2" type="ORF">EHQ62_16935</name>
</gene>
<comment type="caution">
    <text evidence="2">The sequence shown here is derived from an EMBL/GenBank/DDBJ whole genome shotgun (WGS) entry which is preliminary data.</text>
</comment>
<dbReference type="Proteomes" id="UP000297567">
    <property type="component" value="Unassembled WGS sequence"/>
</dbReference>
<dbReference type="EMBL" id="RQGH01000035">
    <property type="protein sequence ID" value="TGL58582.1"/>
    <property type="molecule type" value="Genomic_DNA"/>
</dbReference>
<evidence type="ECO:0000313" key="3">
    <source>
        <dbReference type="Proteomes" id="UP000297567"/>
    </source>
</evidence>
<protein>
    <submittedName>
        <fullName evidence="2">Uncharacterized protein</fullName>
    </submittedName>
</protein>
<evidence type="ECO:0000313" key="2">
    <source>
        <dbReference type="EMBL" id="TGL58582.1"/>
    </source>
</evidence>
<reference evidence="2" key="1">
    <citation type="journal article" date="2019" name="PLoS Negl. Trop. Dis.">
        <title>Revisiting the worldwide diversity of Leptospira species in the environment.</title>
        <authorList>
            <person name="Vincent A.T."/>
            <person name="Schiettekatte O."/>
            <person name="Bourhy P."/>
            <person name="Veyrier F.J."/>
            <person name="Picardeau M."/>
        </authorList>
    </citation>
    <scope>NUCLEOTIDE SEQUENCE [LARGE SCALE GENOMIC DNA]</scope>
    <source>
        <strain evidence="2">201702451</strain>
    </source>
</reference>
<keyword evidence="1" id="KW-0175">Coiled coil</keyword>
<name>A0A4Z0ZWK4_9LEPT</name>
<evidence type="ECO:0000256" key="1">
    <source>
        <dbReference type="SAM" id="Coils"/>
    </source>
</evidence>
<feature type="coiled-coil region" evidence="1">
    <location>
        <begin position="114"/>
        <end position="148"/>
    </location>
</feature>
<sequence>MINVDLGSVVVYGKIPMVFLGRPFKIHFFTYKVDADESTEECFASVILELGFFSYGNSVEESQQNMRSELKEFSQNLKSKAHFINAIENLSLEHLWDIYRKLNFLNGDPEHEYYFKLKQENSELKESNNEKDEQIFSLKIDIDKLNRQLNSNESVPLS</sequence>
<organism evidence="2 3">
    <name type="scientific">Leptospira jelokensis</name>
    <dbReference type="NCBI Taxonomy" id="2484931"/>
    <lineage>
        <taxon>Bacteria</taxon>
        <taxon>Pseudomonadati</taxon>
        <taxon>Spirochaetota</taxon>
        <taxon>Spirochaetia</taxon>
        <taxon>Leptospirales</taxon>
        <taxon>Leptospiraceae</taxon>
        <taxon>Leptospira</taxon>
    </lineage>
</organism>